<evidence type="ECO:0000313" key="5">
    <source>
        <dbReference type="EMBL" id="GEN03764.1"/>
    </source>
</evidence>
<sequence length="136" mass="13898">MRRMTSLAAVAVVALSTGVAGTGSIAQAEPGGCLKYGAAGAVGGHVVHHGVIGALGGCVTGMYRRHVYRKEAKQKAALYDQEHPGAKGTYEEKATAYDVEHSTQPGKMNADAPIGGKPVGQPPQGQNGAAEDSTHF</sequence>
<reference evidence="4 6" key="1">
    <citation type="submission" date="2012-11" db="EMBL/GenBank/DDBJ databases">
        <title>Whole genome sequence of Acetobacter indonesiensis 5H-1.</title>
        <authorList>
            <person name="Azuma Y."/>
            <person name="Higashiura N."/>
            <person name="Hirakawa H."/>
            <person name="Matsushita K."/>
        </authorList>
    </citation>
    <scope>NUCLEOTIDE SEQUENCE [LARGE SCALE GENOMIC DNA]</scope>
    <source>
        <strain evidence="4 6">5H-1</strain>
    </source>
</reference>
<evidence type="ECO:0008006" key="8">
    <source>
        <dbReference type="Google" id="ProtNLM"/>
    </source>
</evidence>
<evidence type="ECO:0000313" key="7">
    <source>
        <dbReference type="Proteomes" id="UP000321104"/>
    </source>
</evidence>
<feature type="signal peptide" evidence="3">
    <location>
        <begin position="1"/>
        <end position="28"/>
    </location>
</feature>
<name>A0A6N3T740_9PROT</name>
<organism evidence="5 7">
    <name type="scientific">Acetobacter indonesiensis</name>
    <dbReference type="NCBI Taxonomy" id="104101"/>
    <lineage>
        <taxon>Bacteria</taxon>
        <taxon>Pseudomonadati</taxon>
        <taxon>Pseudomonadota</taxon>
        <taxon>Alphaproteobacteria</taxon>
        <taxon>Acetobacterales</taxon>
        <taxon>Acetobacteraceae</taxon>
        <taxon>Acetobacter</taxon>
    </lineage>
</organism>
<accession>A0A6N3T740</accession>
<dbReference type="Proteomes" id="UP000321104">
    <property type="component" value="Unassembled WGS sequence"/>
</dbReference>
<evidence type="ECO:0000313" key="6">
    <source>
        <dbReference type="Proteomes" id="UP000032673"/>
    </source>
</evidence>
<evidence type="ECO:0000256" key="3">
    <source>
        <dbReference type="SAM" id="SignalP"/>
    </source>
</evidence>
<keyword evidence="3" id="KW-0732">Signal</keyword>
<evidence type="ECO:0000256" key="1">
    <source>
        <dbReference type="SAM" id="MobiDB-lite"/>
    </source>
</evidence>
<reference evidence="5 7" key="2">
    <citation type="submission" date="2019-07" db="EMBL/GenBank/DDBJ databases">
        <title>Whole genome shotgun sequence of Acetobacter indonesiensis NBRC 16471.</title>
        <authorList>
            <person name="Hosoyama A."/>
            <person name="Uohara A."/>
            <person name="Ohji S."/>
            <person name="Ichikawa N."/>
        </authorList>
    </citation>
    <scope>NUCLEOTIDE SEQUENCE [LARGE SCALE GENOMIC DNA]</scope>
    <source>
        <strain evidence="5 7">NBRC 16471</strain>
    </source>
</reference>
<keyword evidence="2" id="KW-0812">Transmembrane</keyword>
<dbReference type="AlphaFoldDB" id="A0A6N3T740"/>
<evidence type="ECO:0000256" key="2">
    <source>
        <dbReference type="SAM" id="Phobius"/>
    </source>
</evidence>
<feature type="region of interest" description="Disordered" evidence="1">
    <location>
        <begin position="79"/>
        <end position="136"/>
    </location>
</feature>
<feature type="transmembrane region" description="Helical" evidence="2">
    <location>
        <begin position="38"/>
        <end position="63"/>
    </location>
</feature>
<feature type="compositionally biased region" description="Basic and acidic residues" evidence="1">
    <location>
        <begin position="79"/>
        <end position="101"/>
    </location>
</feature>
<proteinExistence type="predicted"/>
<keyword evidence="6" id="KW-1185">Reference proteome</keyword>
<dbReference type="EMBL" id="BJXQ01000009">
    <property type="protein sequence ID" value="GEN03764.1"/>
    <property type="molecule type" value="Genomic_DNA"/>
</dbReference>
<dbReference type="RefSeq" id="WP_255319328.1">
    <property type="nucleotide sequence ID" value="NZ_BAMW01000050.1"/>
</dbReference>
<evidence type="ECO:0000313" key="4">
    <source>
        <dbReference type="EMBL" id="GAN64098.1"/>
    </source>
</evidence>
<dbReference type="EMBL" id="BAMW01000050">
    <property type="protein sequence ID" value="GAN64098.1"/>
    <property type="molecule type" value="Genomic_DNA"/>
</dbReference>
<gene>
    <name evidence="4" type="ORF">Abin_053_067</name>
    <name evidence="5" type="ORF">AIN02nite_17890</name>
</gene>
<comment type="caution">
    <text evidence="5">The sequence shown here is derived from an EMBL/GenBank/DDBJ whole genome shotgun (WGS) entry which is preliminary data.</text>
</comment>
<feature type="chain" id="PRO_5026685718" description="Glycine zipper domain-containing protein" evidence="3">
    <location>
        <begin position="29"/>
        <end position="136"/>
    </location>
</feature>
<protein>
    <recommendedName>
        <fullName evidence="8">Glycine zipper domain-containing protein</fullName>
    </recommendedName>
</protein>
<dbReference type="Proteomes" id="UP000032673">
    <property type="component" value="Unassembled WGS sequence"/>
</dbReference>
<keyword evidence="2" id="KW-0472">Membrane</keyword>
<keyword evidence="2" id="KW-1133">Transmembrane helix</keyword>